<dbReference type="EMBL" id="JYDW01000242">
    <property type="protein sequence ID" value="KRZ50997.1"/>
    <property type="molecule type" value="Genomic_DNA"/>
</dbReference>
<dbReference type="OrthoDB" id="1101576at2759"/>
<name>A0A0V1KVI9_9BILA</name>
<dbReference type="AlphaFoldDB" id="A0A0V1KVI9"/>
<organism evidence="1 2">
    <name type="scientific">Trichinella nativa</name>
    <dbReference type="NCBI Taxonomy" id="6335"/>
    <lineage>
        <taxon>Eukaryota</taxon>
        <taxon>Metazoa</taxon>
        <taxon>Ecdysozoa</taxon>
        <taxon>Nematoda</taxon>
        <taxon>Enoplea</taxon>
        <taxon>Dorylaimia</taxon>
        <taxon>Trichinellida</taxon>
        <taxon>Trichinellidae</taxon>
        <taxon>Trichinella</taxon>
    </lineage>
</organism>
<reference evidence="1 2" key="1">
    <citation type="submission" date="2015-05" db="EMBL/GenBank/DDBJ databases">
        <title>Evolution of Trichinella species and genotypes.</title>
        <authorList>
            <person name="Korhonen P.K."/>
            <person name="Edoardo P."/>
            <person name="Giuseppe L.R."/>
            <person name="Gasser R.B."/>
        </authorList>
    </citation>
    <scope>NUCLEOTIDE SEQUENCE [LARGE SCALE GENOMIC DNA]</scope>
    <source>
        <strain evidence="1">ISS10</strain>
    </source>
</reference>
<gene>
    <name evidence="1" type="ORF">T02_5441</name>
</gene>
<evidence type="ECO:0000313" key="2">
    <source>
        <dbReference type="Proteomes" id="UP000054721"/>
    </source>
</evidence>
<comment type="caution">
    <text evidence="1">The sequence shown here is derived from an EMBL/GenBank/DDBJ whole genome shotgun (WGS) entry which is preliminary data.</text>
</comment>
<proteinExistence type="predicted"/>
<keyword evidence="2" id="KW-1185">Reference proteome</keyword>
<sequence length="88" mass="9761">MHYMNLARVSSCHPNCAILVSVISDSDSRRIFWYLLTLLSVVESSINNNLLTVSTDGDPAMVGCHRKFIAQLKNSATDVLAVHCAIRR</sequence>
<protein>
    <submittedName>
        <fullName evidence="1">Uncharacterized protein</fullName>
    </submittedName>
</protein>
<evidence type="ECO:0000313" key="1">
    <source>
        <dbReference type="EMBL" id="KRZ50997.1"/>
    </source>
</evidence>
<accession>A0A0V1KVI9</accession>
<dbReference type="Proteomes" id="UP000054721">
    <property type="component" value="Unassembled WGS sequence"/>
</dbReference>